<dbReference type="EMBL" id="BK016102">
    <property type="protein sequence ID" value="DAF95029.1"/>
    <property type="molecule type" value="Genomic_DNA"/>
</dbReference>
<name>A0A8S5UKK7_9CAUD</name>
<sequence>MAFPCKNCIERHTDCWSACPKYQAEKEKSQAVLDARKKYYGEVNDFIVDIARAKKRMRKRK</sequence>
<evidence type="ECO:0000313" key="1">
    <source>
        <dbReference type="EMBL" id="DAF95029.1"/>
    </source>
</evidence>
<proteinExistence type="predicted"/>
<reference evidence="1" key="1">
    <citation type="journal article" date="2021" name="Proc. Natl. Acad. Sci. U.S.A.">
        <title>A Catalog of Tens of Thousands of Viruses from Human Metagenomes Reveals Hidden Associations with Chronic Diseases.</title>
        <authorList>
            <person name="Tisza M.J."/>
            <person name="Buck C.B."/>
        </authorList>
    </citation>
    <scope>NUCLEOTIDE SEQUENCE</scope>
    <source>
        <strain evidence="1">CtQf419</strain>
    </source>
</reference>
<protein>
    <submittedName>
        <fullName evidence="1">Uncharacterized protein</fullName>
    </submittedName>
</protein>
<organism evidence="1">
    <name type="scientific">Myoviridae sp. ctQf419</name>
    <dbReference type="NCBI Taxonomy" id="2825102"/>
    <lineage>
        <taxon>Viruses</taxon>
        <taxon>Duplodnaviria</taxon>
        <taxon>Heunggongvirae</taxon>
        <taxon>Uroviricota</taxon>
        <taxon>Caudoviricetes</taxon>
    </lineage>
</organism>
<accession>A0A8S5UKK7</accession>